<dbReference type="Pfam" id="PF13229">
    <property type="entry name" value="Beta_helix"/>
    <property type="match status" value="1"/>
</dbReference>
<evidence type="ECO:0000313" key="5">
    <source>
        <dbReference type="Proteomes" id="UP001206206"/>
    </source>
</evidence>
<protein>
    <submittedName>
        <fullName evidence="4">Right-handed parallel beta-helix repeat-containing protein</fullName>
    </submittedName>
</protein>
<keyword evidence="1" id="KW-0677">Repeat</keyword>
<feature type="chain" id="PRO_5045446261" evidence="2">
    <location>
        <begin position="29"/>
        <end position="352"/>
    </location>
</feature>
<dbReference type="InterPro" id="IPR039448">
    <property type="entry name" value="Beta_helix"/>
</dbReference>
<evidence type="ECO:0000313" key="4">
    <source>
        <dbReference type="EMBL" id="MCQ4041248.1"/>
    </source>
</evidence>
<evidence type="ECO:0000256" key="1">
    <source>
        <dbReference type="ARBA" id="ARBA00022737"/>
    </source>
</evidence>
<organism evidence="4 5">
    <name type="scientific">Streptantibioticus rubrisoli</name>
    <dbReference type="NCBI Taxonomy" id="1387313"/>
    <lineage>
        <taxon>Bacteria</taxon>
        <taxon>Bacillati</taxon>
        <taxon>Actinomycetota</taxon>
        <taxon>Actinomycetes</taxon>
        <taxon>Kitasatosporales</taxon>
        <taxon>Streptomycetaceae</taxon>
        <taxon>Streptantibioticus</taxon>
    </lineage>
</organism>
<comment type="caution">
    <text evidence="4">The sequence shown here is derived from an EMBL/GenBank/DDBJ whole genome shotgun (WGS) entry which is preliminary data.</text>
</comment>
<dbReference type="SMART" id="SM00710">
    <property type="entry name" value="PbH1"/>
    <property type="match status" value="8"/>
</dbReference>
<dbReference type="PANTHER" id="PTHR22990">
    <property type="entry name" value="F-BOX ONLY PROTEIN"/>
    <property type="match status" value="1"/>
</dbReference>
<keyword evidence="2" id="KW-0732">Signal</keyword>
<proteinExistence type="predicted"/>
<dbReference type="RefSeq" id="WP_255925208.1">
    <property type="nucleotide sequence ID" value="NZ_JANFNH010000002.1"/>
</dbReference>
<feature type="domain" description="Right handed beta helix" evidence="3">
    <location>
        <begin position="96"/>
        <end position="235"/>
    </location>
</feature>
<evidence type="ECO:0000256" key="2">
    <source>
        <dbReference type="SAM" id="SignalP"/>
    </source>
</evidence>
<name>A0ABT1PAH7_9ACTN</name>
<dbReference type="PANTHER" id="PTHR22990:SF15">
    <property type="entry name" value="F-BOX ONLY PROTEIN 10"/>
    <property type="match status" value="1"/>
</dbReference>
<dbReference type="InterPro" id="IPR011050">
    <property type="entry name" value="Pectin_lyase_fold/virulence"/>
</dbReference>
<dbReference type="InterPro" id="IPR006626">
    <property type="entry name" value="PbH1"/>
</dbReference>
<reference evidence="4 5" key="1">
    <citation type="submission" date="2022-06" db="EMBL/GenBank/DDBJ databases">
        <title>Draft genome sequence of type strain Streptomyces rubrisoli DSM 42083.</title>
        <authorList>
            <person name="Duangmal K."/>
            <person name="Klaysubun C."/>
        </authorList>
    </citation>
    <scope>NUCLEOTIDE SEQUENCE [LARGE SCALE GENOMIC DNA]</scope>
    <source>
        <strain evidence="4 5">DSM 42083</strain>
    </source>
</reference>
<dbReference type="EMBL" id="JANFNH010000002">
    <property type="protein sequence ID" value="MCQ4041248.1"/>
    <property type="molecule type" value="Genomic_DNA"/>
</dbReference>
<evidence type="ECO:0000259" key="3">
    <source>
        <dbReference type="Pfam" id="PF13229"/>
    </source>
</evidence>
<gene>
    <name evidence="4" type="ORF">NON19_04195</name>
</gene>
<dbReference type="InterPro" id="IPR012334">
    <property type="entry name" value="Pectin_lyas_fold"/>
</dbReference>
<sequence>MPKRSSRYLAPLATVLVVGFAATPPAHAADRHIVRPGESIQEAVDRATPGETLLLLPGTYRESIEVTVPGLTIRGMGSGTVLAPGRTRSGTACARAGHGICVTGTANRPLTGVRLRSLTVSGFPNDGISSSWTDRMSVRDVLVRDNGQQGISQQLSTRGEFKNNVLRDNGQSGILLANVIGREGPAIDTRGAVISGNLVQGNHFGVVIRRARNLVVKHNTITGNCGGVFVVGDENVPRAGALSIRHNRVELNNKFCSKSAHMAQTQGVGILVTGAEQTLVAHNLVRGNRGRTPMSGGIVLFRSRFGAPNSRITVRDNTLRDNAPADLANRDVGTDNTFVRNYCRTSEPSGSC</sequence>
<keyword evidence="5" id="KW-1185">Reference proteome</keyword>
<feature type="signal peptide" evidence="2">
    <location>
        <begin position="1"/>
        <end position="28"/>
    </location>
</feature>
<dbReference type="Gene3D" id="2.160.20.10">
    <property type="entry name" value="Single-stranded right-handed beta-helix, Pectin lyase-like"/>
    <property type="match status" value="1"/>
</dbReference>
<dbReference type="Proteomes" id="UP001206206">
    <property type="component" value="Unassembled WGS sequence"/>
</dbReference>
<dbReference type="SUPFAM" id="SSF51126">
    <property type="entry name" value="Pectin lyase-like"/>
    <property type="match status" value="1"/>
</dbReference>
<dbReference type="InterPro" id="IPR051550">
    <property type="entry name" value="SCF-Subunits/Alg-Epimerases"/>
</dbReference>
<accession>A0ABT1PAH7</accession>